<gene>
    <name evidence="1" type="ORF">BCV71DRAFT_240136</name>
</gene>
<organism evidence="1 2">
    <name type="scientific">Rhizopus microsporus</name>
    <dbReference type="NCBI Taxonomy" id="58291"/>
    <lineage>
        <taxon>Eukaryota</taxon>
        <taxon>Fungi</taxon>
        <taxon>Fungi incertae sedis</taxon>
        <taxon>Mucoromycota</taxon>
        <taxon>Mucoromycotina</taxon>
        <taxon>Mucoromycetes</taxon>
        <taxon>Mucorales</taxon>
        <taxon>Mucorineae</taxon>
        <taxon>Rhizopodaceae</taxon>
        <taxon>Rhizopus</taxon>
    </lineage>
</organism>
<dbReference type="AlphaFoldDB" id="A0A1X0RK21"/>
<evidence type="ECO:0000313" key="2">
    <source>
        <dbReference type="Proteomes" id="UP000242381"/>
    </source>
</evidence>
<proteinExistence type="predicted"/>
<protein>
    <submittedName>
        <fullName evidence="1">Uncharacterized protein</fullName>
    </submittedName>
</protein>
<name>A0A1X0RK21_RHIZD</name>
<reference evidence="1 2" key="1">
    <citation type="journal article" date="2016" name="Proc. Natl. Acad. Sci. U.S.A.">
        <title>Lipid metabolic changes in an early divergent fungus govern the establishment of a mutualistic symbiosis with endobacteria.</title>
        <authorList>
            <person name="Lastovetsky O.A."/>
            <person name="Gaspar M.L."/>
            <person name="Mondo S.J."/>
            <person name="LaButti K.M."/>
            <person name="Sandor L."/>
            <person name="Grigoriev I.V."/>
            <person name="Henry S.A."/>
            <person name="Pawlowska T.E."/>
        </authorList>
    </citation>
    <scope>NUCLEOTIDE SEQUENCE [LARGE SCALE GENOMIC DNA]</scope>
    <source>
        <strain evidence="1 2">ATCC 11559</strain>
    </source>
</reference>
<evidence type="ECO:0000313" key="1">
    <source>
        <dbReference type="EMBL" id="ORE12433.1"/>
    </source>
</evidence>
<accession>A0A1X0RK21</accession>
<sequence>MKTTTTAKITRAQAACMFYGETINAENKRECEKRFNDLVDVDICYLKTHLLSHLLLLKFELKAFQSDTNNILGRHRPMIVSVEMDGRWTEGGRELNFFDGHFLSLKHRKRKLIHSDLTRAIQHENAMCSSVIKNYYQIKLFLIVLNLDELLLQLFQRQRAVFQKKGGSEQLVSGVNGVNGVSGVSGVSGVNGYSGFKIMNKKN</sequence>
<dbReference type="Proteomes" id="UP000242381">
    <property type="component" value="Unassembled WGS sequence"/>
</dbReference>
<dbReference type="EMBL" id="KV921669">
    <property type="protein sequence ID" value="ORE12433.1"/>
    <property type="molecule type" value="Genomic_DNA"/>
</dbReference>